<reference evidence="7" key="2">
    <citation type="submission" date="2025-09" db="UniProtKB">
        <authorList>
            <consortium name="Ensembl"/>
        </authorList>
    </citation>
    <scope>IDENTIFICATION</scope>
</reference>
<comment type="function">
    <text evidence="5">Acts as a component of the translation initiation factor 2B (eIF2B) complex, which catalyzes the exchange of GDP for GTP on eukaryotic initiation factor 2 (eIF2) gamma subunit. Its guanine nucleotide exchange factor activity is repressed when bound to eIF2 complex phosphorylated on the alpha subunit, thereby limiting the amount of methionyl-initiator methionine tRNA available to the ribosome and consequently global translation is repressed.</text>
</comment>
<dbReference type="PANTHER" id="PTHR10233:SF14">
    <property type="entry name" value="TRANSLATION INITIATION FACTOR EIF-2B SUBUNIT DELTA"/>
    <property type="match status" value="1"/>
</dbReference>
<keyword evidence="8" id="KW-1185">Reference proteome</keyword>
<dbReference type="Ensembl" id="ENSSPUT00000000747.1">
    <property type="protein sequence ID" value="ENSSPUP00000000706.1"/>
    <property type="gene ID" value="ENSSPUG00000000592.1"/>
</dbReference>
<dbReference type="GO" id="GO:0003743">
    <property type="term" value="F:translation initiation factor activity"/>
    <property type="evidence" value="ECO:0007669"/>
    <property type="project" value="UniProtKB-KW"/>
</dbReference>
<dbReference type="GO" id="GO:0005829">
    <property type="term" value="C:cytosol"/>
    <property type="evidence" value="ECO:0007669"/>
    <property type="project" value="UniProtKB-SubCell"/>
</dbReference>
<evidence type="ECO:0000256" key="6">
    <source>
        <dbReference type="ARBA" id="ARBA00046432"/>
    </source>
</evidence>
<organism evidence="7 8">
    <name type="scientific">Sphenodon punctatus</name>
    <name type="common">Tuatara</name>
    <name type="synonym">Hatteria punctata</name>
    <dbReference type="NCBI Taxonomy" id="8508"/>
    <lineage>
        <taxon>Eukaryota</taxon>
        <taxon>Metazoa</taxon>
        <taxon>Chordata</taxon>
        <taxon>Craniata</taxon>
        <taxon>Vertebrata</taxon>
        <taxon>Euteleostomi</taxon>
        <taxon>Lepidosauria</taxon>
        <taxon>Sphenodontia</taxon>
        <taxon>Sphenodontidae</taxon>
        <taxon>Sphenodon</taxon>
    </lineage>
</organism>
<proteinExistence type="predicted"/>
<sequence length="186" mass="19983">TEAKIPCDCPPSSPQCPRGFSGVPCDSPPVPLPPVAVAVSLVTATSVSPPRACSHVPCDSHLPCPPPTVVKRLPEHVQADDPVVLRRLAKKLERQQIPLRQDYGAKVNLFSHLHQYSRKMPLTQQMSIPVSAIHPAVLRLGLQYSQGFINGSNACCVALLRVFKQVPAVRGWAWLCHAHGCGGGVA</sequence>
<dbReference type="Proteomes" id="UP000694392">
    <property type="component" value="Unplaced"/>
</dbReference>
<comment type="subcellular location">
    <subcellularLocation>
        <location evidence="1">Cytoplasm</location>
        <location evidence="1">Cytosol</location>
    </subcellularLocation>
</comment>
<evidence type="ECO:0000313" key="8">
    <source>
        <dbReference type="Proteomes" id="UP000694392"/>
    </source>
</evidence>
<evidence type="ECO:0000256" key="1">
    <source>
        <dbReference type="ARBA" id="ARBA00004514"/>
    </source>
</evidence>
<dbReference type="GeneTree" id="ENSGT00550000075009"/>
<evidence type="ECO:0000256" key="4">
    <source>
        <dbReference type="ARBA" id="ARBA00022917"/>
    </source>
</evidence>
<reference evidence="7" key="1">
    <citation type="submission" date="2025-08" db="UniProtKB">
        <authorList>
            <consortium name="Ensembl"/>
        </authorList>
    </citation>
    <scope>IDENTIFICATION</scope>
</reference>
<name>A0A8D0G0D3_SPHPU</name>
<accession>A0A8D0G0D3</accession>
<dbReference type="PANTHER" id="PTHR10233">
    <property type="entry name" value="TRANSLATION INITIATION FACTOR EIF-2B"/>
    <property type="match status" value="1"/>
</dbReference>
<comment type="subunit">
    <text evidence="6">Component of the translation initiation factor 2B (eIF2B) complex which is a heterodecamer of two sets of five different subunits: alpha, beta, gamma, delta and epsilon. Subunits alpha, beta and delta comprise a regulatory subcomplex and subunits epsilon and gamma comprise a catalytic subcomplex. Within the complex, the hexameric regulatory complex resides at the center, with the two heterodimeric catalytic subcomplexes bound on opposite sides.</text>
</comment>
<keyword evidence="2" id="KW-0963">Cytoplasm</keyword>
<evidence type="ECO:0000256" key="3">
    <source>
        <dbReference type="ARBA" id="ARBA00022540"/>
    </source>
</evidence>
<protein>
    <submittedName>
        <fullName evidence="7">Uncharacterized protein</fullName>
    </submittedName>
</protein>
<evidence type="ECO:0000256" key="2">
    <source>
        <dbReference type="ARBA" id="ARBA00022490"/>
    </source>
</evidence>
<dbReference type="AlphaFoldDB" id="A0A8D0G0D3"/>
<keyword evidence="3" id="KW-0396">Initiation factor</keyword>
<evidence type="ECO:0000313" key="7">
    <source>
        <dbReference type="Ensembl" id="ENSSPUP00000000706.1"/>
    </source>
</evidence>
<evidence type="ECO:0000256" key="5">
    <source>
        <dbReference type="ARBA" id="ARBA00043898"/>
    </source>
</evidence>
<keyword evidence="4" id="KW-0648">Protein biosynthesis</keyword>